<evidence type="ECO:0000313" key="2">
    <source>
        <dbReference type="Proteomes" id="UP000015105"/>
    </source>
</evidence>
<dbReference type="AlphaFoldDB" id="A0A453EPN2"/>
<reference evidence="1" key="3">
    <citation type="journal article" date="2017" name="Nature">
        <title>Genome sequence of the progenitor of the wheat D genome Aegilops tauschii.</title>
        <authorList>
            <person name="Luo M.C."/>
            <person name="Gu Y.Q."/>
            <person name="Puiu D."/>
            <person name="Wang H."/>
            <person name="Twardziok S.O."/>
            <person name="Deal K.R."/>
            <person name="Huo N."/>
            <person name="Zhu T."/>
            <person name="Wang L."/>
            <person name="Wang Y."/>
            <person name="McGuire P.E."/>
            <person name="Liu S."/>
            <person name="Long H."/>
            <person name="Ramasamy R.K."/>
            <person name="Rodriguez J.C."/>
            <person name="Van S.L."/>
            <person name="Yuan L."/>
            <person name="Wang Z."/>
            <person name="Xia Z."/>
            <person name="Xiao L."/>
            <person name="Anderson O.D."/>
            <person name="Ouyang S."/>
            <person name="Liang Y."/>
            <person name="Zimin A.V."/>
            <person name="Pertea G."/>
            <person name="Qi P."/>
            <person name="Bennetzen J.L."/>
            <person name="Dai X."/>
            <person name="Dawson M.W."/>
            <person name="Muller H.G."/>
            <person name="Kugler K."/>
            <person name="Rivarola-Duarte L."/>
            <person name="Spannagl M."/>
            <person name="Mayer K.F.X."/>
            <person name="Lu F.H."/>
            <person name="Bevan M.W."/>
            <person name="Leroy P."/>
            <person name="Li P."/>
            <person name="You F.M."/>
            <person name="Sun Q."/>
            <person name="Liu Z."/>
            <person name="Lyons E."/>
            <person name="Wicker T."/>
            <person name="Salzberg S.L."/>
            <person name="Devos K.M."/>
            <person name="Dvorak J."/>
        </authorList>
    </citation>
    <scope>NUCLEOTIDE SEQUENCE [LARGE SCALE GENOMIC DNA]</scope>
    <source>
        <strain evidence="1">cv. AL8/78</strain>
    </source>
</reference>
<protein>
    <submittedName>
        <fullName evidence="1">Uncharacterized protein</fullName>
    </submittedName>
</protein>
<sequence length="63" mass="7142">MTQTYPDSQIFGWLGMPLPARVCVIAHCSHSYDVRLYTAGVKITCKLMDRAKRCNLLLHDCSL</sequence>
<reference evidence="2" key="1">
    <citation type="journal article" date="2014" name="Science">
        <title>Ancient hybridizations among the ancestral genomes of bread wheat.</title>
        <authorList>
            <consortium name="International Wheat Genome Sequencing Consortium,"/>
            <person name="Marcussen T."/>
            <person name="Sandve S.R."/>
            <person name="Heier L."/>
            <person name="Spannagl M."/>
            <person name="Pfeifer M."/>
            <person name="Jakobsen K.S."/>
            <person name="Wulff B.B."/>
            <person name="Steuernagel B."/>
            <person name="Mayer K.F."/>
            <person name="Olsen O.A."/>
        </authorList>
    </citation>
    <scope>NUCLEOTIDE SEQUENCE [LARGE SCALE GENOMIC DNA]</scope>
    <source>
        <strain evidence="2">cv. AL8/78</strain>
    </source>
</reference>
<name>A0A453EPN2_AEGTS</name>
<dbReference type="Proteomes" id="UP000015105">
    <property type="component" value="Chromosome 3D"/>
</dbReference>
<accession>A0A453EPN2</accession>
<reference evidence="1" key="5">
    <citation type="journal article" date="2021" name="G3 (Bethesda)">
        <title>Aegilops tauschii genome assembly Aet v5.0 features greater sequence contiguity and improved annotation.</title>
        <authorList>
            <person name="Wang L."/>
            <person name="Zhu T."/>
            <person name="Rodriguez J.C."/>
            <person name="Deal K.R."/>
            <person name="Dubcovsky J."/>
            <person name="McGuire P.E."/>
            <person name="Lux T."/>
            <person name="Spannagl M."/>
            <person name="Mayer K.F.X."/>
            <person name="Baldrich P."/>
            <person name="Meyers B.C."/>
            <person name="Huo N."/>
            <person name="Gu Y.Q."/>
            <person name="Zhou H."/>
            <person name="Devos K.M."/>
            <person name="Bennetzen J.L."/>
            <person name="Unver T."/>
            <person name="Budak H."/>
            <person name="Gulick P.J."/>
            <person name="Galiba G."/>
            <person name="Kalapos B."/>
            <person name="Nelson D.R."/>
            <person name="Li P."/>
            <person name="You F.M."/>
            <person name="Luo M.C."/>
            <person name="Dvorak J."/>
        </authorList>
    </citation>
    <scope>NUCLEOTIDE SEQUENCE [LARGE SCALE GENOMIC DNA]</scope>
    <source>
        <strain evidence="1">cv. AL8/78</strain>
    </source>
</reference>
<reference evidence="2" key="2">
    <citation type="journal article" date="2017" name="Nat. Plants">
        <title>The Aegilops tauschii genome reveals multiple impacts of transposons.</title>
        <authorList>
            <person name="Zhao G."/>
            <person name="Zou C."/>
            <person name="Li K."/>
            <person name="Wang K."/>
            <person name="Li T."/>
            <person name="Gao L."/>
            <person name="Zhang X."/>
            <person name="Wang H."/>
            <person name="Yang Z."/>
            <person name="Liu X."/>
            <person name="Jiang W."/>
            <person name="Mao L."/>
            <person name="Kong X."/>
            <person name="Jiao Y."/>
            <person name="Jia J."/>
        </authorList>
    </citation>
    <scope>NUCLEOTIDE SEQUENCE [LARGE SCALE GENOMIC DNA]</scope>
    <source>
        <strain evidence="2">cv. AL8/78</strain>
    </source>
</reference>
<dbReference type="Gramene" id="AET3Gv20416900.5">
    <property type="protein sequence ID" value="AET3Gv20416900.5"/>
    <property type="gene ID" value="AET3Gv20416900"/>
</dbReference>
<organism evidence="1 2">
    <name type="scientific">Aegilops tauschii subsp. strangulata</name>
    <name type="common">Goatgrass</name>
    <dbReference type="NCBI Taxonomy" id="200361"/>
    <lineage>
        <taxon>Eukaryota</taxon>
        <taxon>Viridiplantae</taxon>
        <taxon>Streptophyta</taxon>
        <taxon>Embryophyta</taxon>
        <taxon>Tracheophyta</taxon>
        <taxon>Spermatophyta</taxon>
        <taxon>Magnoliopsida</taxon>
        <taxon>Liliopsida</taxon>
        <taxon>Poales</taxon>
        <taxon>Poaceae</taxon>
        <taxon>BOP clade</taxon>
        <taxon>Pooideae</taxon>
        <taxon>Triticodae</taxon>
        <taxon>Triticeae</taxon>
        <taxon>Triticinae</taxon>
        <taxon>Aegilops</taxon>
    </lineage>
</organism>
<evidence type="ECO:0000313" key="1">
    <source>
        <dbReference type="EnsemblPlants" id="AET3Gv20416900.5"/>
    </source>
</evidence>
<reference evidence="1" key="4">
    <citation type="submission" date="2019-03" db="UniProtKB">
        <authorList>
            <consortium name="EnsemblPlants"/>
        </authorList>
    </citation>
    <scope>IDENTIFICATION</scope>
</reference>
<keyword evidence="2" id="KW-1185">Reference proteome</keyword>
<dbReference type="EnsemblPlants" id="AET3Gv20416900.5">
    <property type="protein sequence ID" value="AET3Gv20416900.5"/>
    <property type="gene ID" value="AET3Gv20416900"/>
</dbReference>
<proteinExistence type="predicted"/>